<reference evidence="5 6" key="1">
    <citation type="submission" date="2020-04" db="EMBL/GenBank/DDBJ databases">
        <title>Plant Genome Project.</title>
        <authorList>
            <person name="Zhang R.-G."/>
        </authorList>
    </citation>
    <scope>NUCLEOTIDE SEQUENCE [LARGE SCALE GENOMIC DNA]</scope>
    <source>
        <strain evidence="5">YNK0</strain>
        <tissue evidence="5">Leaf</tissue>
    </source>
</reference>
<dbReference type="SUPFAM" id="SSF48403">
    <property type="entry name" value="Ankyrin repeat"/>
    <property type="match status" value="1"/>
</dbReference>
<dbReference type="Proteomes" id="UP000655225">
    <property type="component" value="Unassembled WGS sequence"/>
</dbReference>
<dbReference type="PRINTS" id="PR01415">
    <property type="entry name" value="ANKYRIN"/>
</dbReference>
<accession>A0A834ZHA6</accession>
<evidence type="ECO:0000256" key="1">
    <source>
        <dbReference type="ARBA" id="ARBA00022737"/>
    </source>
</evidence>
<evidence type="ECO:0000259" key="4">
    <source>
        <dbReference type="PROSITE" id="PS50202"/>
    </source>
</evidence>
<organism evidence="5 6">
    <name type="scientific">Tetracentron sinense</name>
    <name type="common">Spur-leaf</name>
    <dbReference type="NCBI Taxonomy" id="13715"/>
    <lineage>
        <taxon>Eukaryota</taxon>
        <taxon>Viridiplantae</taxon>
        <taxon>Streptophyta</taxon>
        <taxon>Embryophyta</taxon>
        <taxon>Tracheophyta</taxon>
        <taxon>Spermatophyta</taxon>
        <taxon>Magnoliopsida</taxon>
        <taxon>Trochodendrales</taxon>
        <taxon>Trochodendraceae</taxon>
        <taxon>Tetracentron</taxon>
    </lineage>
</organism>
<feature type="repeat" description="ANK" evidence="3">
    <location>
        <begin position="540"/>
        <end position="572"/>
    </location>
</feature>
<dbReference type="SUPFAM" id="SSF49354">
    <property type="entry name" value="PapD-like"/>
    <property type="match status" value="1"/>
</dbReference>
<evidence type="ECO:0000313" key="6">
    <source>
        <dbReference type="Proteomes" id="UP000655225"/>
    </source>
</evidence>
<dbReference type="Pfam" id="PF12796">
    <property type="entry name" value="Ank_2"/>
    <property type="match status" value="2"/>
</dbReference>
<dbReference type="OrthoDB" id="194358at2759"/>
<dbReference type="InterPro" id="IPR000535">
    <property type="entry name" value="MSP_dom"/>
</dbReference>
<dbReference type="EMBL" id="JABCRI010000007">
    <property type="protein sequence ID" value="KAF8402592.1"/>
    <property type="molecule type" value="Genomic_DNA"/>
</dbReference>
<keyword evidence="6" id="KW-1185">Reference proteome</keyword>
<dbReference type="PROSITE" id="PS50297">
    <property type="entry name" value="ANK_REP_REGION"/>
    <property type="match status" value="5"/>
</dbReference>
<keyword evidence="1" id="KW-0677">Repeat</keyword>
<dbReference type="PANTHER" id="PTHR24198:SF165">
    <property type="entry name" value="ANKYRIN REPEAT-CONTAINING PROTEIN-RELATED"/>
    <property type="match status" value="1"/>
</dbReference>
<dbReference type="OMA" id="ICDDRGH"/>
<dbReference type="InterPro" id="IPR008962">
    <property type="entry name" value="PapD-like_sf"/>
</dbReference>
<feature type="domain" description="MSP" evidence="4">
    <location>
        <begin position="96"/>
        <end position="230"/>
    </location>
</feature>
<protein>
    <recommendedName>
        <fullName evidence="4">MSP domain-containing protein</fullName>
    </recommendedName>
</protein>
<feature type="repeat" description="ANK" evidence="3">
    <location>
        <begin position="353"/>
        <end position="385"/>
    </location>
</feature>
<sequence length="582" mass="63424">MNSPSGSWHVLTLMEDLQATLRSFNSVLFSFARHSSNGLAHWMATSALAKFRLGFEIVVLDMENVIHRSQSDVLKHNMDHEAVLKSSHGRIDELGEMLQCPMERLVEVSHPEVRIEFEMGCKCRANVRLKSLSTTTPIAFKVQTSSPQKFLVNPPSGLIPPLSHATFQVILKPQSQLPSSFPRSPSDRFLVKSAEFSYSSSDSTHPDSINSWFSSGTPHMVTHDLKLKVAYVGPFLLRHAVSIGDTDAVKNLIKRQKSVVAELSPEDSESLLRLATESYNSDNMVNLLAEAGLKTDARVKLDDANSEGESRRGVSNSKGWTEIHVAAAFDRADELLRLIKVSTRSSLDCRDREGRTPLHLAAIKRNVRCASLLVEAGADKNARSKDGGTALYKAAEIGDRQMVATLIEMGADPTIPTTICGRSPLDVARDKGHKEVVEILERGELVLTAARRGELGELELLLKEGASAKYRDQYGLTALHAAAIKGHKEAVSMLVEHGIDLECQDGEGHTPLHLAVEGGSIETVQVLINSGANVNAKSKRDATPLYMARAMGYDDISQFLLNRGASSSSLPSSSSSSLSSIL</sequence>
<feature type="repeat" description="ANK" evidence="3">
    <location>
        <begin position="386"/>
        <end position="418"/>
    </location>
</feature>
<dbReference type="InterPro" id="IPR002110">
    <property type="entry name" value="Ankyrin_rpt"/>
</dbReference>
<dbReference type="PANTHER" id="PTHR24198">
    <property type="entry name" value="ANKYRIN REPEAT AND PROTEIN KINASE DOMAIN-CONTAINING PROTEIN"/>
    <property type="match status" value="1"/>
</dbReference>
<comment type="caution">
    <text evidence="5">The sequence shown here is derived from an EMBL/GenBank/DDBJ whole genome shotgun (WGS) entry which is preliminary data.</text>
</comment>
<dbReference type="Gene3D" id="1.25.40.20">
    <property type="entry name" value="Ankyrin repeat-containing domain"/>
    <property type="match status" value="3"/>
</dbReference>
<name>A0A834ZHA6_TETSI</name>
<evidence type="ECO:0000256" key="2">
    <source>
        <dbReference type="ARBA" id="ARBA00023043"/>
    </source>
</evidence>
<feature type="repeat" description="ANK" evidence="3">
    <location>
        <begin position="474"/>
        <end position="506"/>
    </location>
</feature>
<dbReference type="InterPro" id="IPR013783">
    <property type="entry name" value="Ig-like_fold"/>
</dbReference>
<dbReference type="Pfam" id="PF00635">
    <property type="entry name" value="Motile_Sperm"/>
    <property type="match status" value="1"/>
</dbReference>
<proteinExistence type="predicted"/>
<evidence type="ECO:0000313" key="5">
    <source>
        <dbReference type="EMBL" id="KAF8402592.1"/>
    </source>
</evidence>
<dbReference type="AlphaFoldDB" id="A0A834ZHA6"/>
<keyword evidence="2 3" id="KW-0040">ANK repeat</keyword>
<gene>
    <name evidence="5" type="ORF">HHK36_010680</name>
</gene>
<dbReference type="PROSITE" id="PS50088">
    <property type="entry name" value="ANK_REPEAT"/>
    <property type="match status" value="5"/>
</dbReference>
<evidence type="ECO:0000256" key="3">
    <source>
        <dbReference type="PROSITE-ProRule" id="PRU00023"/>
    </source>
</evidence>
<feature type="repeat" description="ANK" evidence="3">
    <location>
        <begin position="507"/>
        <end position="539"/>
    </location>
</feature>
<dbReference type="Pfam" id="PF00023">
    <property type="entry name" value="Ank"/>
    <property type="match status" value="1"/>
</dbReference>
<dbReference type="SMART" id="SM00248">
    <property type="entry name" value="ANK"/>
    <property type="match status" value="8"/>
</dbReference>
<dbReference type="InterPro" id="IPR036770">
    <property type="entry name" value="Ankyrin_rpt-contain_sf"/>
</dbReference>
<dbReference type="Gene3D" id="2.60.40.10">
    <property type="entry name" value="Immunoglobulins"/>
    <property type="match status" value="1"/>
</dbReference>
<dbReference type="PROSITE" id="PS50202">
    <property type="entry name" value="MSP"/>
    <property type="match status" value="1"/>
</dbReference>